<dbReference type="SUPFAM" id="SSF52743">
    <property type="entry name" value="Subtilisin-like"/>
    <property type="match status" value="1"/>
</dbReference>
<feature type="signal peptide" evidence="7">
    <location>
        <begin position="1"/>
        <end position="23"/>
    </location>
</feature>
<dbReference type="Gene3D" id="3.30.70.80">
    <property type="entry name" value="Peptidase S8 propeptide/proteinase inhibitor I9"/>
    <property type="match status" value="1"/>
</dbReference>
<evidence type="ECO:0000256" key="6">
    <source>
        <dbReference type="RuleBase" id="RU003355"/>
    </source>
</evidence>
<dbReference type="EMBL" id="JADGJW010000362">
    <property type="protein sequence ID" value="KAJ3218835.1"/>
    <property type="molecule type" value="Genomic_DNA"/>
</dbReference>
<feature type="active site" description="Charge relay system" evidence="5">
    <location>
        <position position="340"/>
    </location>
</feature>
<dbReference type="InterPro" id="IPR023827">
    <property type="entry name" value="Peptidase_S8_Asp-AS"/>
</dbReference>
<dbReference type="PROSITE" id="PS00137">
    <property type="entry name" value="SUBTILASE_HIS"/>
    <property type="match status" value="1"/>
</dbReference>
<evidence type="ECO:0000256" key="4">
    <source>
        <dbReference type="ARBA" id="ARBA00022825"/>
    </source>
</evidence>
<dbReference type="SUPFAM" id="SSF54897">
    <property type="entry name" value="Protease propeptides/inhibitors"/>
    <property type="match status" value="1"/>
</dbReference>
<feature type="domain" description="Inhibitor I9" evidence="9">
    <location>
        <begin position="28"/>
        <end position="113"/>
    </location>
</feature>
<dbReference type="PROSITE" id="PS00138">
    <property type="entry name" value="SUBTILASE_SER"/>
    <property type="match status" value="1"/>
</dbReference>
<dbReference type="InterPro" id="IPR000209">
    <property type="entry name" value="Peptidase_S8/S53_dom"/>
</dbReference>
<feature type="chain" id="PRO_5042041263" evidence="7">
    <location>
        <begin position="24"/>
        <end position="394"/>
    </location>
</feature>
<dbReference type="Pfam" id="PF00082">
    <property type="entry name" value="Peptidase_S8"/>
    <property type="match status" value="1"/>
</dbReference>
<dbReference type="InterPro" id="IPR037045">
    <property type="entry name" value="S8pro/Inhibitor_I9_sf"/>
</dbReference>
<keyword evidence="7" id="KW-0732">Signal</keyword>
<dbReference type="InterPro" id="IPR050131">
    <property type="entry name" value="Peptidase_S8_subtilisin-like"/>
</dbReference>
<evidence type="ECO:0000313" key="11">
    <source>
        <dbReference type="Proteomes" id="UP001211065"/>
    </source>
</evidence>
<evidence type="ECO:0000256" key="3">
    <source>
        <dbReference type="ARBA" id="ARBA00022801"/>
    </source>
</evidence>
<organism evidence="10 11">
    <name type="scientific">Clydaea vesicula</name>
    <dbReference type="NCBI Taxonomy" id="447962"/>
    <lineage>
        <taxon>Eukaryota</taxon>
        <taxon>Fungi</taxon>
        <taxon>Fungi incertae sedis</taxon>
        <taxon>Chytridiomycota</taxon>
        <taxon>Chytridiomycota incertae sedis</taxon>
        <taxon>Chytridiomycetes</taxon>
        <taxon>Lobulomycetales</taxon>
        <taxon>Lobulomycetaceae</taxon>
        <taxon>Clydaea</taxon>
    </lineage>
</organism>
<dbReference type="Pfam" id="PF05922">
    <property type="entry name" value="Inhibitor_I9"/>
    <property type="match status" value="1"/>
</dbReference>
<feature type="active site" description="Charge relay system" evidence="5">
    <location>
        <position position="190"/>
    </location>
</feature>
<dbReference type="Proteomes" id="UP001211065">
    <property type="component" value="Unassembled WGS sequence"/>
</dbReference>
<dbReference type="FunFam" id="3.40.50.200:FF:000014">
    <property type="entry name" value="Proteinase K"/>
    <property type="match status" value="1"/>
</dbReference>
<feature type="domain" description="Peptidase S8/S53" evidence="8">
    <location>
        <begin position="150"/>
        <end position="371"/>
    </location>
</feature>
<dbReference type="PANTHER" id="PTHR43806:SF11">
    <property type="entry name" value="CEREVISIN-RELATED"/>
    <property type="match status" value="1"/>
</dbReference>
<dbReference type="Gene3D" id="3.40.50.200">
    <property type="entry name" value="Peptidase S8/S53 domain"/>
    <property type="match status" value="1"/>
</dbReference>
<dbReference type="PROSITE" id="PS51892">
    <property type="entry name" value="SUBTILASE"/>
    <property type="match status" value="1"/>
</dbReference>
<dbReference type="InterPro" id="IPR015500">
    <property type="entry name" value="Peptidase_S8_subtilisin-rel"/>
</dbReference>
<protein>
    <submittedName>
        <fullName evidence="10">Uncharacterized protein</fullName>
    </submittedName>
</protein>
<dbReference type="InterPro" id="IPR023828">
    <property type="entry name" value="Peptidase_S8_Ser-AS"/>
</dbReference>
<gene>
    <name evidence="10" type="ORF">HK099_004911</name>
</gene>
<comment type="similarity">
    <text evidence="1 5 6">Belongs to the peptidase S8 family.</text>
</comment>
<comment type="caution">
    <text evidence="10">The sequence shown here is derived from an EMBL/GenBank/DDBJ whole genome shotgun (WGS) entry which is preliminary data.</text>
</comment>
<sequence>MNFLKPASLLILLSSALVTKSQGLVENQYIVKIKSEVAALTTDVLDSHLSWLDGVLAKHADEFNSQSGVKSAVLHKYENLGTSFTGYAIKASESVLEEIKQNSQVEYVEADSIATALGNPTPTATAIWNLDRIDQRDLPLNGVFRPSSNGDGVTVYVVDTGIYAAHPQFEGRASEGAFFVENDATDGNGHGTHCAGTVAGKDYGVAKKANVVGVKVLGANGSGSFSGVIAGINWVADKAVPGKSVASLSIGGSKSQAVDDAVNGAVAKNILFSVASGGSGNVCNTSPAGASGAFTSAASDINDKKAPFSDVGPCVKIFAPGTNINSTWINSGVKTLSGTSMAAPHVAGGFATLLSQQNFASAQAAYSALLAKSTPGKITGLPPNSPNFLLYVGA</sequence>
<evidence type="ECO:0000259" key="9">
    <source>
        <dbReference type="Pfam" id="PF05922"/>
    </source>
</evidence>
<keyword evidence="4 5" id="KW-0720">Serine protease</keyword>
<evidence type="ECO:0000259" key="8">
    <source>
        <dbReference type="Pfam" id="PF00082"/>
    </source>
</evidence>
<feature type="active site" description="Charge relay system" evidence="5">
    <location>
        <position position="159"/>
    </location>
</feature>
<reference evidence="10" key="1">
    <citation type="submission" date="2020-05" db="EMBL/GenBank/DDBJ databases">
        <title>Phylogenomic resolution of chytrid fungi.</title>
        <authorList>
            <person name="Stajich J.E."/>
            <person name="Amses K."/>
            <person name="Simmons R."/>
            <person name="Seto K."/>
            <person name="Myers J."/>
            <person name="Bonds A."/>
            <person name="Quandt C.A."/>
            <person name="Barry K."/>
            <person name="Liu P."/>
            <person name="Grigoriev I."/>
            <person name="Longcore J.E."/>
            <person name="James T.Y."/>
        </authorList>
    </citation>
    <scope>NUCLEOTIDE SEQUENCE</scope>
    <source>
        <strain evidence="10">JEL0476</strain>
    </source>
</reference>
<dbReference type="InterPro" id="IPR010259">
    <property type="entry name" value="S8pro/Inhibitor_I9"/>
</dbReference>
<dbReference type="InterPro" id="IPR034193">
    <property type="entry name" value="PCSK9_ProteinaseK-like"/>
</dbReference>
<dbReference type="InterPro" id="IPR022398">
    <property type="entry name" value="Peptidase_S8_His-AS"/>
</dbReference>
<dbReference type="PANTHER" id="PTHR43806">
    <property type="entry name" value="PEPTIDASE S8"/>
    <property type="match status" value="1"/>
</dbReference>
<evidence type="ECO:0000256" key="2">
    <source>
        <dbReference type="ARBA" id="ARBA00022670"/>
    </source>
</evidence>
<evidence type="ECO:0000256" key="7">
    <source>
        <dbReference type="SAM" id="SignalP"/>
    </source>
</evidence>
<evidence type="ECO:0000313" key="10">
    <source>
        <dbReference type="EMBL" id="KAJ3218835.1"/>
    </source>
</evidence>
<dbReference type="GO" id="GO:0004252">
    <property type="term" value="F:serine-type endopeptidase activity"/>
    <property type="evidence" value="ECO:0007669"/>
    <property type="project" value="UniProtKB-UniRule"/>
</dbReference>
<name>A0AAD5XXX4_9FUNG</name>
<evidence type="ECO:0000256" key="1">
    <source>
        <dbReference type="ARBA" id="ARBA00011073"/>
    </source>
</evidence>
<dbReference type="PROSITE" id="PS00136">
    <property type="entry name" value="SUBTILASE_ASP"/>
    <property type="match status" value="1"/>
</dbReference>
<dbReference type="InterPro" id="IPR036852">
    <property type="entry name" value="Peptidase_S8/S53_dom_sf"/>
</dbReference>
<dbReference type="GO" id="GO:0005615">
    <property type="term" value="C:extracellular space"/>
    <property type="evidence" value="ECO:0007669"/>
    <property type="project" value="TreeGrafter"/>
</dbReference>
<evidence type="ECO:0000256" key="5">
    <source>
        <dbReference type="PROSITE-ProRule" id="PRU01240"/>
    </source>
</evidence>
<keyword evidence="2 5" id="KW-0645">Protease</keyword>
<dbReference type="AlphaFoldDB" id="A0AAD5XXX4"/>
<dbReference type="GO" id="GO:0006508">
    <property type="term" value="P:proteolysis"/>
    <property type="evidence" value="ECO:0007669"/>
    <property type="project" value="UniProtKB-KW"/>
</dbReference>
<dbReference type="PRINTS" id="PR00723">
    <property type="entry name" value="SUBTILISIN"/>
</dbReference>
<keyword evidence="11" id="KW-1185">Reference proteome</keyword>
<proteinExistence type="inferred from homology"/>
<accession>A0AAD5XXX4</accession>
<keyword evidence="3 5" id="KW-0378">Hydrolase</keyword>
<dbReference type="CDD" id="cd04077">
    <property type="entry name" value="Peptidases_S8_PCSK9_ProteinaseK_like"/>
    <property type="match status" value="1"/>
</dbReference>